<feature type="domain" description="Copper type II ascorbate-dependent monooxygenase N-terminal" evidence="4">
    <location>
        <begin position="161"/>
        <end position="275"/>
    </location>
</feature>
<keyword evidence="8" id="KW-1185">Reference proteome</keyword>
<evidence type="ECO:0000259" key="6">
    <source>
        <dbReference type="Pfam" id="PF24784"/>
    </source>
</evidence>
<dbReference type="InterPro" id="IPR036939">
    <property type="entry name" value="Cu2_ascorb_mOase_N_sf"/>
</dbReference>
<dbReference type="InterPro" id="IPR000945">
    <property type="entry name" value="DBH-like"/>
</dbReference>
<feature type="signal peptide" evidence="3">
    <location>
        <begin position="1"/>
        <end position="28"/>
    </location>
</feature>
<feature type="domain" description="Temptin Cys/Cys disulfide" evidence="6">
    <location>
        <begin position="28"/>
        <end position="123"/>
    </location>
</feature>
<dbReference type="InterPro" id="IPR057626">
    <property type="entry name" value="S-S_Temptin"/>
</dbReference>
<evidence type="ECO:0008006" key="9">
    <source>
        <dbReference type="Google" id="ProtNLM"/>
    </source>
</evidence>
<feature type="domain" description="Copper type II ascorbate-dependent monooxygenase C-terminal" evidence="5">
    <location>
        <begin position="297"/>
        <end position="439"/>
    </location>
</feature>
<dbReference type="InterPro" id="IPR008977">
    <property type="entry name" value="PHM/PNGase_F_dom_sf"/>
</dbReference>
<dbReference type="EnsemblMetazoa" id="G8115.2">
    <property type="protein sequence ID" value="G8115.2:cds"/>
    <property type="gene ID" value="G8115"/>
</dbReference>
<dbReference type="Gene3D" id="2.60.120.310">
    <property type="entry name" value="Copper type II, ascorbate-dependent monooxygenase, N-terminal domain"/>
    <property type="match status" value="1"/>
</dbReference>
<dbReference type="PANTHER" id="PTHR10157:SF23">
    <property type="entry name" value="MOXD1 HOMOLOG 1"/>
    <property type="match status" value="1"/>
</dbReference>
<evidence type="ECO:0000256" key="1">
    <source>
        <dbReference type="ARBA" id="ARBA00023157"/>
    </source>
</evidence>
<evidence type="ECO:0000259" key="5">
    <source>
        <dbReference type="Pfam" id="PF03712"/>
    </source>
</evidence>
<dbReference type="InterPro" id="IPR014784">
    <property type="entry name" value="Cu2_ascorb_mOase-like_C"/>
</dbReference>
<dbReference type="SUPFAM" id="SSF49742">
    <property type="entry name" value="PHM/PNGase F"/>
    <property type="match status" value="2"/>
</dbReference>
<organism evidence="7 8">
    <name type="scientific">Magallana gigas</name>
    <name type="common">Pacific oyster</name>
    <name type="synonym">Crassostrea gigas</name>
    <dbReference type="NCBI Taxonomy" id="29159"/>
    <lineage>
        <taxon>Eukaryota</taxon>
        <taxon>Metazoa</taxon>
        <taxon>Spiralia</taxon>
        <taxon>Lophotrochozoa</taxon>
        <taxon>Mollusca</taxon>
        <taxon>Bivalvia</taxon>
        <taxon>Autobranchia</taxon>
        <taxon>Pteriomorphia</taxon>
        <taxon>Ostreida</taxon>
        <taxon>Ostreoidea</taxon>
        <taxon>Ostreidae</taxon>
        <taxon>Magallana</taxon>
    </lineage>
</organism>
<keyword evidence="3" id="KW-0732">Signal</keyword>
<keyword evidence="1" id="KW-1015">Disulfide bond</keyword>
<protein>
    <recommendedName>
        <fullName evidence="9">Dopamine beta-hydroxylase</fullName>
    </recommendedName>
</protein>
<sequence length="574" mass="64721">MFGVLTGNSQRHKRACFCFCLLFAVTLGFKSFQHKIPNGDSVPHPCKPNYLWHGVGHENELGGGSRNPFGRDFDAAGKTWTVELCRKDSDGDGRTNGEELGDPNCIWRENAIPDKNAFSHPGVCEPYDSDLCRSKNTWVQCQKEEFKCDAIDSPDVKNVTIRYPVTSVPSQETTYFCMTFELPQDGDYQMIATKPVIDNEYVMHHILLYGCGESVTKADTVPSSCGMGLSDCQTVIGAWAVGANGECSHKDVGFRIGQNGFKYVMMQFHWNNYERRSDYNDSSGMTLYYTPNRRPNDAGIMIIGQTFLEIPPRKEHVETTSVCTADDTRMILQGPVYVTRAFNHMHYLGREQYIDLYRNGAKVATLTNEPDYSYDRPRFIEYAESIQIFPGDEIRTRCVFKSTTKSVTTFQGDATSDEMCFGFLTVHPLSNARSLQCSSWKNASMVSLFQSSDDCDWRVFGNASHPDMAPLYQGVYMHCRPLGQCLEECKEAVKRFRSHPCMTGTRGEYIMWNAGNVRTFEALSFYSKVRSCDLEILREQLLTQTTNGDDTNVGARVLPKLSALLVAAFLALFL</sequence>
<evidence type="ECO:0000259" key="4">
    <source>
        <dbReference type="Pfam" id="PF01082"/>
    </source>
</evidence>
<dbReference type="InterPro" id="IPR000323">
    <property type="entry name" value="Cu2_ascorb_mOase_N"/>
</dbReference>
<evidence type="ECO:0000256" key="3">
    <source>
        <dbReference type="SAM" id="SignalP"/>
    </source>
</evidence>
<accession>A0A8W8P153</accession>
<feature type="chain" id="PRO_5036499124" description="Dopamine beta-hydroxylase" evidence="3">
    <location>
        <begin position="29"/>
        <end position="574"/>
    </location>
</feature>
<name>A0A8W8P153_MAGGI</name>
<evidence type="ECO:0000313" key="7">
    <source>
        <dbReference type="EnsemblMetazoa" id="G8115.2:cds"/>
    </source>
</evidence>
<dbReference type="Pfam" id="PF24784">
    <property type="entry name" value="Temptin_C"/>
    <property type="match status" value="1"/>
</dbReference>
<evidence type="ECO:0000256" key="2">
    <source>
        <dbReference type="ARBA" id="ARBA00023180"/>
    </source>
</evidence>
<dbReference type="AlphaFoldDB" id="A0A8W8P153"/>
<dbReference type="Pfam" id="PF01082">
    <property type="entry name" value="Cu2_monooxygen"/>
    <property type="match status" value="1"/>
</dbReference>
<reference evidence="7" key="1">
    <citation type="submission" date="2022-08" db="UniProtKB">
        <authorList>
            <consortium name="EnsemblMetazoa"/>
        </authorList>
    </citation>
    <scope>IDENTIFICATION</scope>
    <source>
        <strain evidence="7">05x7-T-G4-1.051#20</strain>
    </source>
</reference>
<evidence type="ECO:0000313" key="8">
    <source>
        <dbReference type="Proteomes" id="UP000005408"/>
    </source>
</evidence>
<keyword evidence="2" id="KW-0325">Glycoprotein</keyword>
<dbReference type="GO" id="GO:0005507">
    <property type="term" value="F:copper ion binding"/>
    <property type="evidence" value="ECO:0007669"/>
    <property type="project" value="InterPro"/>
</dbReference>
<dbReference type="Gene3D" id="2.60.120.230">
    <property type="match status" value="1"/>
</dbReference>
<dbReference type="Pfam" id="PF03712">
    <property type="entry name" value="Cu2_monoox_C"/>
    <property type="match status" value="1"/>
</dbReference>
<dbReference type="Proteomes" id="UP000005408">
    <property type="component" value="Unassembled WGS sequence"/>
</dbReference>
<dbReference type="InterPro" id="IPR024548">
    <property type="entry name" value="Cu2_monoox_C"/>
</dbReference>
<proteinExistence type="predicted"/>
<dbReference type="PANTHER" id="PTHR10157">
    <property type="entry name" value="DOPAMINE BETA HYDROXYLASE RELATED"/>
    <property type="match status" value="1"/>
</dbReference>
<dbReference type="GO" id="GO:0004500">
    <property type="term" value="F:dopamine beta-monooxygenase activity"/>
    <property type="evidence" value="ECO:0007669"/>
    <property type="project" value="InterPro"/>
</dbReference>